<dbReference type="RefSeq" id="WP_116162880.1">
    <property type="nucleotide sequence ID" value="NZ_JACHJY010000003.1"/>
</dbReference>
<sequence>MNAEPDKTSMGERPTPDRMLHAGSEGEITAEDLVLASGRDVNEKTLAWAEARMAKKGRRTSMDELLP</sequence>
<proteinExistence type="predicted"/>
<dbReference type="AlphaFoldDB" id="A0A7W7TXU5"/>
<feature type="region of interest" description="Disordered" evidence="1">
    <location>
        <begin position="1"/>
        <end position="21"/>
    </location>
</feature>
<dbReference type="EMBL" id="JACHJY010000003">
    <property type="protein sequence ID" value="MBB4981382.1"/>
    <property type="molecule type" value="Genomic_DNA"/>
</dbReference>
<name>A0A7W7TXU5_9ACTN</name>
<protein>
    <submittedName>
        <fullName evidence="2">Uncharacterized protein</fullName>
    </submittedName>
</protein>
<dbReference type="Proteomes" id="UP000582643">
    <property type="component" value="Unassembled WGS sequence"/>
</dbReference>
<keyword evidence="3" id="KW-1185">Reference proteome</keyword>
<accession>A0A7W7TXU5</accession>
<evidence type="ECO:0000256" key="1">
    <source>
        <dbReference type="SAM" id="MobiDB-lite"/>
    </source>
</evidence>
<organism evidence="2 3">
    <name type="scientific">Streptomyces nymphaeiformis</name>
    <dbReference type="NCBI Taxonomy" id="2663842"/>
    <lineage>
        <taxon>Bacteria</taxon>
        <taxon>Bacillati</taxon>
        <taxon>Actinomycetota</taxon>
        <taxon>Actinomycetes</taxon>
        <taxon>Kitasatosporales</taxon>
        <taxon>Streptomycetaceae</taxon>
        <taxon>Streptomyces</taxon>
    </lineage>
</organism>
<reference evidence="2 3" key="1">
    <citation type="submission" date="2020-08" db="EMBL/GenBank/DDBJ databases">
        <title>Genomic Encyclopedia of Type Strains, Phase III (KMG-III): the genomes of soil and plant-associated and newly described type strains.</title>
        <authorList>
            <person name="Whitman W."/>
        </authorList>
    </citation>
    <scope>NUCLEOTIDE SEQUENCE [LARGE SCALE GENOMIC DNA]</scope>
    <source>
        <strain evidence="2 3">SFB5A</strain>
    </source>
</reference>
<evidence type="ECO:0000313" key="3">
    <source>
        <dbReference type="Proteomes" id="UP000582643"/>
    </source>
</evidence>
<evidence type="ECO:0000313" key="2">
    <source>
        <dbReference type="EMBL" id="MBB4981382.1"/>
    </source>
</evidence>
<gene>
    <name evidence="2" type="ORF">GGE06_002292</name>
</gene>
<feature type="compositionally biased region" description="Basic and acidic residues" evidence="1">
    <location>
        <begin position="1"/>
        <end position="20"/>
    </location>
</feature>
<comment type="caution">
    <text evidence="2">The sequence shown here is derived from an EMBL/GenBank/DDBJ whole genome shotgun (WGS) entry which is preliminary data.</text>
</comment>